<dbReference type="SUPFAM" id="SSF51905">
    <property type="entry name" value="FAD/NAD(P)-binding domain"/>
    <property type="match status" value="1"/>
</dbReference>
<evidence type="ECO:0000256" key="7">
    <source>
        <dbReference type="ARBA" id="ARBA00023002"/>
    </source>
</evidence>
<proteinExistence type="predicted"/>
<dbReference type="Gene3D" id="3.90.1010.20">
    <property type="match status" value="1"/>
</dbReference>
<dbReference type="InterPro" id="IPR027477">
    <property type="entry name" value="Succ_DH/fumarate_Rdtase_cat_sf"/>
</dbReference>
<sequence length="598" mass="64964">MKGDSVILADQFDTIYDVVVLGFGGAGATAARFAADAGKQVLLVDAAPYGEEGGNTRYAGQAANFARDYDQMMTYYNWLTYPMTLPEDVKAAYVHGLTQNKAYFEKYLGVKPMASREIAPNSPLTARVVEYPEFPGHDTNDALSVHKGHFDAALWKILRQKVVDRADRIDVWLDSPAKKLLQAADGTVVGVTILRNGELVQVAARHGVVLTMGGFENNQDMIQTYLGEANLSPMGSLYNRGDGISMAERAGAKMWHMTNYESYSLMHGLYFAVPGAKRSHETYWEAGPEDGGVIVIGDDGTRYFNEAEVARHGHIYSHGSWRHAPLSVKPYMIFDQAQYTHFQAKPFKYIQLADLVIKADSIAALEQKLGLPQGNLTAAIDTYDRYAKAGKDEQFGRPAETMRPFGAGPYYAVLMVNTILNTQGGPARNGKAEIIGQDNQPIPHLFGAGELGGITANLYQGAGNLAECLIFGKIAGENVAKTAPLSYPTSGQHQKINDLLSGDQLGEIKLGPNEYLGQSNSGMGGKLVVKVTYIDHTIKHIEIVQQHESEDVGLVALQQLPEEMVAQNNTEVDATTGASATSHALQAAVRDAISKSQQ</sequence>
<dbReference type="EMBL" id="AZDJ01000026">
    <property type="protein sequence ID" value="KRK71837.1"/>
    <property type="molecule type" value="Genomic_DNA"/>
</dbReference>
<dbReference type="EC" id="1.3.99.33" evidence="3"/>
<comment type="caution">
    <text evidence="10">The sequence shown here is derived from an EMBL/GenBank/DDBJ whole genome shotgun (WGS) entry which is preliminary data.</text>
</comment>
<organism evidence="10 11">
    <name type="scientific">Lacticaseibacillus nasuensis JCM 17158</name>
    <dbReference type="NCBI Taxonomy" id="1291734"/>
    <lineage>
        <taxon>Bacteria</taxon>
        <taxon>Bacillati</taxon>
        <taxon>Bacillota</taxon>
        <taxon>Bacilli</taxon>
        <taxon>Lactobacillales</taxon>
        <taxon>Lactobacillaceae</taxon>
        <taxon>Lacticaseibacillus</taxon>
    </lineage>
</organism>
<dbReference type="GO" id="GO:0016020">
    <property type="term" value="C:membrane"/>
    <property type="evidence" value="ECO:0007669"/>
    <property type="project" value="InterPro"/>
</dbReference>
<dbReference type="InterPro" id="IPR003953">
    <property type="entry name" value="FAD-dep_OxRdtase_2_FAD-bd"/>
</dbReference>
<evidence type="ECO:0000259" key="9">
    <source>
        <dbReference type="SMART" id="SM00900"/>
    </source>
</evidence>
<accession>A0A0R1JKF4</accession>
<evidence type="ECO:0000256" key="2">
    <source>
        <dbReference type="ARBA" id="ARBA00001974"/>
    </source>
</evidence>
<dbReference type="OrthoDB" id="9806724at2"/>
<dbReference type="GO" id="GO:0033765">
    <property type="term" value="F:steroid dehydrogenase activity, acting on the CH-CH group of donors"/>
    <property type="evidence" value="ECO:0007669"/>
    <property type="project" value="UniProtKB-ARBA"/>
</dbReference>
<dbReference type="PANTHER" id="PTHR43400">
    <property type="entry name" value="FUMARATE REDUCTASE"/>
    <property type="match status" value="1"/>
</dbReference>
<dbReference type="SUPFAM" id="SSF56425">
    <property type="entry name" value="Succinate dehydrogenase/fumarate reductase flavoprotein, catalytic domain"/>
    <property type="match status" value="1"/>
</dbReference>
<evidence type="ECO:0000256" key="5">
    <source>
        <dbReference type="ARBA" id="ARBA00022630"/>
    </source>
</evidence>
<dbReference type="Proteomes" id="UP000051804">
    <property type="component" value="Unassembled WGS sequence"/>
</dbReference>
<name>A0A0R1JKF4_9LACO</name>
<evidence type="ECO:0000256" key="3">
    <source>
        <dbReference type="ARBA" id="ARBA00013137"/>
    </source>
</evidence>
<dbReference type="SMART" id="SM00900">
    <property type="entry name" value="FMN_bind"/>
    <property type="match status" value="1"/>
</dbReference>
<protein>
    <recommendedName>
        <fullName evidence="4">Urocanate reductase</fullName>
        <ecNumber evidence="3">1.3.99.33</ecNumber>
    </recommendedName>
</protein>
<dbReference type="InterPro" id="IPR050315">
    <property type="entry name" value="FAD-oxidoreductase_2"/>
</dbReference>
<evidence type="ECO:0000256" key="6">
    <source>
        <dbReference type="ARBA" id="ARBA00022827"/>
    </source>
</evidence>
<evidence type="ECO:0000313" key="10">
    <source>
        <dbReference type="EMBL" id="KRK71837.1"/>
    </source>
</evidence>
<comment type="cofactor">
    <cofactor evidence="1">
        <name>FMN</name>
        <dbReference type="ChEBI" id="CHEBI:58210"/>
    </cofactor>
</comment>
<evidence type="ECO:0000313" key="11">
    <source>
        <dbReference type="Proteomes" id="UP000051804"/>
    </source>
</evidence>
<dbReference type="InterPro" id="IPR007329">
    <property type="entry name" value="FMN-bd"/>
</dbReference>
<evidence type="ECO:0000256" key="4">
    <source>
        <dbReference type="ARBA" id="ARBA00015872"/>
    </source>
</evidence>
<comment type="cofactor">
    <cofactor evidence="2">
        <name>FAD</name>
        <dbReference type="ChEBI" id="CHEBI:57692"/>
    </cofactor>
</comment>
<evidence type="ECO:0000256" key="8">
    <source>
        <dbReference type="ARBA" id="ARBA00049922"/>
    </source>
</evidence>
<reference evidence="10 11" key="1">
    <citation type="journal article" date="2015" name="Genome Announc.">
        <title>Expanding the biotechnology potential of lactobacilli through comparative genomics of 213 strains and associated genera.</title>
        <authorList>
            <person name="Sun Z."/>
            <person name="Harris H.M."/>
            <person name="McCann A."/>
            <person name="Guo C."/>
            <person name="Argimon S."/>
            <person name="Zhang W."/>
            <person name="Yang X."/>
            <person name="Jeffery I.B."/>
            <person name="Cooney J.C."/>
            <person name="Kagawa T.F."/>
            <person name="Liu W."/>
            <person name="Song Y."/>
            <person name="Salvetti E."/>
            <person name="Wrobel A."/>
            <person name="Rasinkangas P."/>
            <person name="Parkhill J."/>
            <person name="Rea M.C."/>
            <person name="O'Sullivan O."/>
            <person name="Ritari J."/>
            <person name="Douillard F.P."/>
            <person name="Paul Ross R."/>
            <person name="Yang R."/>
            <person name="Briner A.E."/>
            <person name="Felis G.E."/>
            <person name="de Vos W.M."/>
            <person name="Barrangou R."/>
            <person name="Klaenhammer T.R."/>
            <person name="Caufield P.W."/>
            <person name="Cui Y."/>
            <person name="Zhang H."/>
            <person name="O'Toole P.W."/>
        </authorList>
    </citation>
    <scope>NUCLEOTIDE SEQUENCE [LARGE SCALE GENOMIC DNA]</scope>
    <source>
        <strain evidence="10 11">JCM 17158</strain>
    </source>
</reference>
<gene>
    <name evidence="10" type="ORF">FD02_GL002082</name>
</gene>
<evidence type="ECO:0000256" key="1">
    <source>
        <dbReference type="ARBA" id="ARBA00001917"/>
    </source>
</evidence>
<keyword evidence="6" id="KW-0274">FAD</keyword>
<dbReference type="STRING" id="1291734.FD02_GL002082"/>
<dbReference type="Gene3D" id="3.50.50.60">
    <property type="entry name" value="FAD/NAD(P)-binding domain"/>
    <property type="match status" value="1"/>
</dbReference>
<keyword evidence="11" id="KW-1185">Reference proteome</keyword>
<keyword evidence="5" id="KW-0285">Flavoprotein</keyword>
<dbReference type="InterPro" id="IPR036188">
    <property type="entry name" value="FAD/NAD-bd_sf"/>
</dbReference>
<dbReference type="PANTHER" id="PTHR43400:SF10">
    <property type="entry name" value="3-OXOSTEROID 1-DEHYDROGENASE"/>
    <property type="match status" value="1"/>
</dbReference>
<feature type="domain" description="FMN-binding" evidence="9">
    <location>
        <begin position="522"/>
        <end position="596"/>
    </location>
</feature>
<dbReference type="Pfam" id="PF00890">
    <property type="entry name" value="FAD_binding_2"/>
    <property type="match status" value="1"/>
</dbReference>
<keyword evidence="7" id="KW-0560">Oxidoreductase</keyword>
<dbReference type="Pfam" id="PF04205">
    <property type="entry name" value="FMN_bind"/>
    <property type="match status" value="1"/>
</dbReference>
<comment type="catalytic activity">
    <reaction evidence="8">
        <text>dihydrourocanate + A = urocanate + AH2</text>
        <dbReference type="Rhea" id="RHEA:36059"/>
        <dbReference type="ChEBI" id="CHEBI:13193"/>
        <dbReference type="ChEBI" id="CHEBI:17499"/>
        <dbReference type="ChEBI" id="CHEBI:27247"/>
        <dbReference type="ChEBI" id="CHEBI:72991"/>
        <dbReference type="EC" id="1.3.99.33"/>
    </reaction>
</comment>
<dbReference type="GO" id="GO:0010181">
    <property type="term" value="F:FMN binding"/>
    <property type="evidence" value="ECO:0007669"/>
    <property type="project" value="InterPro"/>
</dbReference>
<dbReference type="Gene3D" id="3.90.700.10">
    <property type="entry name" value="Succinate dehydrogenase/fumarate reductase flavoprotein, catalytic domain"/>
    <property type="match status" value="1"/>
</dbReference>
<dbReference type="AlphaFoldDB" id="A0A0R1JKF4"/>
<dbReference type="PATRIC" id="fig|1291734.4.peg.2134"/>
<dbReference type="GO" id="GO:0008202">
    <property type="term" value="P:steroid metabolic process"/>
    <property type="evidence" value="ECO:0007669"/>
    <property type="project" value="UniProtKB-ARBA"/>
</dbReference>